<reference evidence="2 3" key="2">
    <citation type="journal article" date="2009" name="Proc. Natl. Acad. Sci. U.S.A.">
        <title>On the chimeric nature, thermophilic origin, and phylogenetic placement of the Thermotogales.</title>
        <authorList>
            <person name="Zhaxybayeva O."/>
            <person name="Swithers K.S."/>
            <person name="Lapierre P."/>
            <person name="Fournier G.P."/>
            <person name="Bickhart D.M."/>
            <person name="DeBoy R.T."/>
            <person name="Nelson K.E."/>
            <person name="Nesbo C.L."/>
            <person name="Doolittle W.F."/>
            <person name="Gogarten J.P."/>
            <person name="Noll K.M."/>
        </authorList>
    </citation>
    <scope>NUCLEOTIDE SEQUENCE [LARGE SCALE GENOMIC DNA]</scope>
    <source>
        <strain evidence="3">ATCC 35602 / DSM 5306 / Rt17-B1</strain>
    </source>
</reference>
<feature type="transmembrane region" description="Helical" evidence="1">
    <location>
        <begin position="127"/>
        <end position="144"/>
    </location>
</feature>
<dbReference type="Proteomes" id="UP000002415">
    <property type="component" value="Chromosome"/>
</dbReference>
<protein>
    <submittedName>
        <fullName evidence="2">Uncharacterized protein</fullName>
    </submittedName>
</protein>
<feature type="transmembrane region" description="Helical" evidence="1">
    <location>
        <begin position="89"/>
        <end position="107"/>
    </location>
</feature>
<dbReference type="KEGG" id="fno:Fnod_0332"/>
<feature type="transmembrane region" description="Helical" evidence="1">
    <location>
        <begin position="65"/>
        <end position="83"/>
    </location>
</feature>
<keyword evidence="1" id="KW-1133">Transmembrane helix</keyword>
<keyword evidence="3" id="KW-1185">Reference proteome</keyword>
<name>A7HJW4_FERNB</name>
<dbReference type="STRING" id="381764.Fnod_0332"/>
<accession>A7HJW4</accession>
<dbReference type="EMBL" id="CP000771">
    <property type="protein sequence ID" value="ABS60197.1"/>
    <property type="molecule type" value="Genomic_DNA"/>
</dbReference>
<proteinExistence type="predicted"/>
<evidence type="ECO:0000313" key="3">
    <source>
        <dbReference type="Proteomes" id="UP000002415"/>
    </source>
</evidence>
<keyword evidence="1" id="KW-0472">Membrane</keyword>
<evidence type="ECO:0000256" key="1">
    <source>
        <dbReference type="SAM" id="Phobius"/>
    </source>
</evidence>
<dbReference type="AlphaFoldDB" id="A7HJW4"/>
<feature type="transmembrane region" description="Helical" evidence="1">
    <location>
        <begin position="150"/>
        <end position="169"/>
    </location>
</feature>
<dbReference type="HOGENOM" id="CLU_1545328_0_0_0"/>
<keyword evidence="1" id="KW-0812">Transmembrane</keyword>
<evidence type="ECO:0000313" key="2">
    <source>
        <dbReference type="EMBL" id="ABS60197.1"/>
    </source>
</evidence>
<sequence length="173" mass="20113">MKSNEKVPLRVKKSKAYQELLKLAQDNDNEVNENNNNNIETNYLITDIKFDENLRKTLKGILKNIIKYSIPFIIVELTLFIIFGLWSAIIGLFFGTIGSLLGLLFIAKSYENYDIITLGSFKIPKMYGLRYIFYASLFLLSTLITKEPMWGIIGTFIGMINLKMVIYLFSWRW</sequence>
<reference evidence="2 3" key="1">
    <citation type="submission" date="2007-07" db="EMBL/GenBank/DDBJ databases">
        <title>Complete sequence of Fervidobacterium nodosum Rt17-B1.</title>
        <authorList>
            <consortium name="US DOE Joint Genome Institute"/>
            <person name="Copeland A."/>
            <person name="Lucas S."/>
            <person name="Lapidus A."/>
            <person name="Barry K."/>
            <person name="Glavina del Rio T."/>
            <person name="Dalin E."/>
            <person name="Tice H."/>
            <person name="Pitluck S."/>
            <person name="Saunders E."/>
            <person name="Brettin T."/>
            <person name="Bruce D."/>
            <person name="Detter J.C."/>
            <person name="Han C."/>
            <person name="Schmutz J."/>
            <person name="Larimer F."/>
            <person name="Land M."/>
            <person name="Hauser L."/>
            <person name="Kyrpides N."/>
            <person name="Mikhailova N."/>
            <person name="Nelson K."/>
            <person name="Gogarten J.P."/>
            <person name="Noll K."/>
            <person name="Richardson P."/>
        </authorList>
    </citation>
    <scope>NUCLEOTIDE SEQUENCE [LARGE SCALE GENOMIC DNA]</scope>
    <source>
        <strain evidence="3">ATCC 35602 / DSM 5306 / Rt17-B1</strain>
    </source>
</reference>
<gene>
    <name evidence="2" type="ordered locus">Fnod_0332</name>
</gene>
<organism evidence="2 3">
    <name type="scientific">Fervidobacterium nodosum (strain ATCC 35602 / DSM 5306 / Rt17-B1)</name>
    <dbReference type="NCBI Taxonomy" id="381764"/>
    <lineage>
        <taxon>Bacteria</taxon>
        <taxon>Thermotogati</taxon>
        <taxon>Thermotogota</taxon>
        <taxon>Thermotogae</taxon>
        <taxon>Thermotogales</taxon>
        <taxon>Fervidobacteriaceae</taxon>
        <taxon>Fervidobacterium</taxon>
    </lineage>
</organism>